<evidence type="ECO:0000313" key="1">
    <source>
        <dbReference type="EMBL" id="MBW86545.1"/>
    </source>
</evidence>
<sequence>MTCKIKTQTFYQ</sequence>
<organism evidence="1">
    <name type="scientific">Rhizophora mucronata</name>
    <name type="common">Asiatic mangrove</name>
    <dbReference type="NCBI Taxonomy" id="61149"/>
    <lineage>
        <taxon>Eukaryota</taxon>
        <taxon>Viridiplantae</taxon>
        <taxon>Streptophyta</taxon>
        <taxon>Embryophyta</taxon>
        <taxon>Tracheophyta</taxon>
        <taxon>Spermatophyta</taxon>
        <taxon>Magnoliopsida</taxon>
        <taxon>eudicotyledons</taxon>
        <taxon>Gunneridae</taxon>
        <taxon>Pentapetalae</taxon>
        <taxon>rosids</taxon>
        <taxon>fabids</taxon>
        <taxon>Malpighiales</taxon>
        <taxon>Rhizophoraceae</taxon>
        <taxon>Rhizophora</taxon>
    </lineage>
</organism>
<reference evidence="1" key="1">
    <citation type="submission" date="2018-02" db="EMBL/GenBank/DDBJ databases">
        <title>Rhizophora mucronata_Transcriptome.</title>
        <authorList>
            <person name="Meera S.P."/>
            <person name="Sreeshan A."/>
            <person name="Augustine A."/>
        </authorList>
    </citation>
    <scope>NUCLEOTIDE SEQUENCE</scope>
    <source>
        <tissue evidence="1">Leaf</tissue>
    </source>
</reference>
<accession>A0A2P2IZ94</accession>
<dbReference type="EMBL" id="GGEC01006062">
    <property type="protein sequence ID" value="MBW86545.1"/>
    <property type="molecule type" value="Transcribed_RNA"/>
</dbReference>
<proteinExistence type="predicted"/>
<protein>
    <submittedName>
        <fullName evidence="1">Uncharacterized protein</fullName>
    </submittedName>
</protein>
<name>A0A2P2IZ94_RHIMU</name>